<accession>A0A0F9CTF9</accession>
<comment type="caution">
    <text evidence="1">The sequence shown here is derived from an EMBL/GenBank/DDBJ whole genome shotgun (WGS) entry which is preliminary data.</text>
</comment>
<name>A0A0F9CTF9_9ZZZZ</name>
<gene>
    <name evidence="1" type="ORF">LCGC14_2363050</name>
</gene>
<organism evidence="1">
    <name type="scientific">marine sediment metagenome</name>
    <dbReference type="NCBI Taxonomy" id="412755"/>
    <lineage>
        <taxon>unclassified sequences</taxon>
        <taxon>metagenomes</taxon>
        <taxon>ecological metagenomes</taxon>
    </lineage>
</organism>
<feature type="non-terminal residue" evidence="1">
    <location>
        <position position="549"/>
    </location>
</feature>
<evidence type="ECO:0000313" key="1">
    <source>
        <dbReference type="EMBL" id="KKL44701.1"/>
    </source>
</evidence>
<protein>
    <submittedName>
        <fullName evidence="1">Uncharacterized protein</fullName>
    </submittedName>
</protein>
<proteinExistence type="predicted"/>
<feature type="non-terminal residue" evidence="1">
    <location>
        <position position="1"/>
    </location>
</feature>
<dbReference type="AlphaFoldDB" id="A0A0F9CTF9"/>
<sequence>IRGMPRRDFNAASTRLGRLRDRGVDIRRADSALNSFGALRDAGQGVEARVARTEAWDDFLNTLGSLNLDVEATLEARAVKLGEEFLLPGQRGAAEQVIQPPTGSPAFIQSLIDAGLPEETATKVSGVLQTLGARGKQFTRRSLARELGPGLNIRGRSIVDELERLEIITRTEEGVFRVSGETARSRIVQDAVREEQFPGGPMLEWQRKELRTFHSASEPPEWVLKEIFAPDTSITGQPLPLGRKVTGNWQEVRQAAYNEANARRRLDFPDYDNQTAFAAMMKAVYPFWGYEAHRWAWWLPREAIRHPGVWGTWGKYVDNTDQGYVSVPGTPLDVNFARGSIFMGGMRRLQQRDYPEYYDRFEGLSEAIDYGSRWGFYPGFPVSFFMSTWGAKAGKPQIGELLPATARNLLIDIPSIVAPEAWERVRQVIFADRFRDFLIMNEVDAQEIQNPTGVDGKTLLRKKILDEPLDEIETAAWTGGAFGIAVWGPIMEQTGIFRIRHEEKTQLYRDINEIISAETGIPISAVEDLRRFGLRFEDVFGAMHPDVRK</sequence>
<dbReference type="EMBL" id="LAZR01034664">
    <property type="protein sequence ID" value="KKL44701.1"/>
    <property type="molecule type" value="Genomic_DNA"/>
</dbReference>
<reference evidence="1" key="1">
    <citation type="journal article" date="2015" name="Nature">
        <title>Complex archaea that bridge the gap between prokaryotes and eukaryotes.</title>
        <authorList>
            <person name="Spang A."/>
            <person name="Saw J.H."/>
            <person name="Jorgensen S.L."/>
            <person name="Zaremba-Niedzwiedzka K."/>
            <person name="Martijn J."/>
            <person name="Lind A.E."/>
            <person name="van Eijk R."/>
            <person name="Schleper C."/>
            <person name="Guy L."/>
            <person name="Ettema T.J."/>
        </authorList>
    </citation>
    <scope>NUCLEOTIDE SEQUENCE</scope>
</reference>